<dbReference type="InterPro" id="IPR058064">
    <property type="entry name" value="STM2901-like"/>
</dbReference>
<dbReference type="OrthoDB" id="8815988at2"/>
<protein>
    <submittedName>
        <fullName evidence="1">Putative phage membrane protein</fullName>
    </submittedName>
</protein>
<dbReference type="InterPro" id="IPR058522">
    <property type="entry name" value="DUF8209"/>
</dbReference>
<dbReference type="Pfam" id="PF26636">
    <property type="entry name" value="DUF8209"/>
    <property type="match status" value="1"/>
</dbReference>
<sequence>MDTVEELNNTYFYAGRSNLTASELLFMIFCENTANQLGVQDFGAVVSIVSGFNVLPTRTKPRYAIDGTSLASRSSRKVFGNTKFPWGVRLPSVIGGYPPSTLKIRMVAKISAFTGRAIPVVGWIILAADVSEITWSTLKNYNRIARENDKIW</sequence>
<evidence type="ECO:0000313" key="2">
    <source>
        <dbReference type="Proteomes" id="UP000042054"/>
    </source>
</evidence>
<dbReference type="Proteomes" id="UP000042054">
    <property type="component" value="Unassembled WGS sequence"/>
</dbReference>
<dbReference type="EMBL" id="CTKE01000022">
    <property type="protein sequence ID" value="CQI96144.1"/>
    <property type="molecule type" value="Genomic_DNA"/>
</dbReference>
<proteinExistence type="predicted"/>
<accession>A0A0U1HX23</accession>
<dbReference type="AlphaFoldDB" id="A0A0U1HX23"/>
<evidence type="ECO:0000313" key="1">
    <source>
        <dbReference type="EMBL" id="CQI96144.1"/>
    </source>
</evidence>
<gene>
    <name evidence="1" type="ORF">ERS008555_03551</name>
</gene>
<name>A0A0U1HX23_YERRO</name>
<organism evidence="1 2">
    <name type="scientific">Yersinia rohdei</name>
    <dbReference type="NCBI Taxonomy" id="29485"/>
    <lineage>
        <taxon>Bacteria</taxon>
        <taxon>Pseudomonadati</taxon>
        <taxon>Pseudomonadota</taxon>
        <taxon>Gammaproteobacteria</taxon>
        <taxon>Enterobacterales</taxon>
        <taxon>Yersiniaceae</taxon>
        <taxon>Yersinia</taxon>
    </lineage>
</organism>
<dbReference type="NCBIfam" id="NF045926">
    <property type="entry name" value="STM2901_fam"/>
    <property type="match status" value="1"/>
</dbReference>
<reference evidence="1 2" key="1">
    <citation type="submission" date="2015-03" db="EMBL/GenBank/DDBJ databases">
        <authorList>
            <person name="Murphy D."/>
        </authorList>
    </citation>
    <scope>NUCLEOTIDE SEQUENCE [LARGE SCALE GENOMIC DNA]</scope>
    <source>
        <strain evidence="1 2">68/02</strain>
    </source>
</reference>
<dbReference type="RefSeq" id="WP_050535385.1">
    <property type="nucleotide sequence ID" value="NZ_CABIHQ010000011.1"/>
</dbReference>